<evidence type="ECO:0000256" key="15">
    <source>
        <dbReference type="ARBA" id="ARBA00023170"/>
    </source>
</evidence>
<dbReference type="PANTHER" id="PTHR41523:SF8">
    <property type="entry name" value="ETHYLENE RESPONSE SENSOR PROTEIN"/>
    <property type="match status" value="1"/>
</dbReference>
<evidence type="ECO:0000313" key="20">
    <source>
        <dbReference type="Proteomes" id="UP000051386"/>
    </source>
</evidence>
<dbReference type="SUPFAM" id="SSF52172">
    <property type="entry name" value="CheY-like"/>
    <property type="match status" value="1"/>
</dbReference>
<evidence type="ECO:0000256" key="3">
    <source>
        <dbReference type="ARBA" id="ARBA00022543"/>
    </source>
</evidence>
<evidence type="ECO:0000256" key="14">
    <source>
        <dbReference type="ARBA" id="ARBA00023026"/>
    </source>
</evidence>
<keyword evidence="3" id="KW-0600">Photoreceptor protein</keyword>
<keyword evidence="8" id="KW-0808">Transferase</keyword>
<dbReference type="EMBL" id="LDJK01000014">
    <property type="protein sequence ID" value="KRG75383.1"/>
    <property type="molecule type" value="Genomic_DNA"/>
</dbReference>
<dbReference type="Pfam" id="PF08447">
    <property type="entry name" value="PAS_3"/>
    <property type="match status" value="1"/>
</dbReference>
<evidence type="ECO:0000256" key="11">
    <source>
        <dbReference type="ARBA" id="ARBA00022777"/>
    </source>
</evidence>
<proteinExistence type="predicted"/>
<evidence type="ECO:0000256" key="10">
    <source>
        <dbReference type="ARBA" id="ARBA00022741"/>
    </source>
</evidence>
<evidence type="ECO:0000256" key="16">
    <source>
        <dbReference type="PROSITE-ProRule" id="PRU00169"/>
    </source>
</evidence>
<dbReference type="NCBIfam" id="TIGR00229">
    <property type="entry name" value="sensory_box"/>
    <property type="match status" value="1"/>
</dbReference>
<keyword evidence="15" id="KW-0675">Receptor</keyword>
<keyword evidence="20" id="KW-1185">Reference proteome</keyword>
<dbReference type="SMART" id="SM00911">
    <property type="entry name" value="HWE_HK"/>
    <property type="match status" value="1"/>
</dbReference>
<keyword evidence="12" id="KW-0067">ATP-binding</keyword>
<dbReference type="EC" id="2.7.13.3" evidence="2"/>
<dbReference type="AlphaFoldDB" id="A0A0R0DB04"/>
<dbReference type="InterPro" id="IPR001789">
    <property type="entry name" value="Sig_transdc_resp-reg_receiver"/>
</dbReference>
<dbReference type="GO" id="GO:0004673">
    <property type="term" value="F:protein histidine kinase activity"/>
    <property type="evidence" value="ECO:0007669"/>
    <property type="project" value="UniProtKB-EC"/>
</dbReference>
<dbReference type="Pfam" id="PF08448">
    <property type="entry name" value="PAS_4"/>
    <property type="match status" value="1"/>
</dbReference>
<evidence type="ECO:0000256" key="1">
    <source>
        <dbReference type="ARBA" id="ARBA00000085"/>
    </source>
</evidence>
<evidence type="ECO:0000259" key="18">
    <source>
        <dbReference type="PROSITE" id="PS50113"/>
    </source>
</evidence>
<keyword evidence="11" id="KW-0418">Kinase</keyword>
<keyword evidence="6" id="KW-0285">Flavoprotein</keyword>
<accession>A0A0R0DB04</accession>
<dbReference type="Proteomes" id="UP000051386">
    <property type="component" value="Unassembled WGS sequence"/>
</dbReference>
<dbReference type="PROSITE" id="PS50110">
    <property type="entry name" value="RESPONSE_REGULATORY"/>
    <property type="match status" value="1"/>
</dbReference>
<keyword evidence="14" id="KW-0843">Virulence</keyword>
<dbReference type="InterPro" id="IPR036890">
    <property type="entry name" value="HATPase_C_sf"/>
</dbReference>
<dbReference type="InterPro" id="IPR000700">
    <property type="entry name" value="PAS-assoc_C"/>
</dbReference>
<feature type="domain" description="PAC" evidence="18">
    <location>
        <begin position="270"/>
        <end position="323"/>
    </location>
</feature>
<dbReference type="InterPro" id="IPR001610">
    <property type="entry name" value="PAC"/>
</dbReference>
<comment type="catalytic activity">
    <reaction evidence="1">
        <text>ATP + protein L-histidine = ADP + protein N-phospho-L-histidine.</text>
        <dbReference type="EC" id="2.7.13.3"/>
    </reaction>
</comment>
<gene>
    <name evidence="19" type="ORF">ABB28_05525</name>
</gene>
<name>A0A0R0DB04_9GAMM</name>
<dbReference type="PROSITE" id="PS50113">
    <property type="entry name" value="PAC"/>
    <property type="match status" value="1"/>
</dbReference>
<keyword evidence="13" id="KW-0157">Chromophore</keyword>
<dbReference type="InterPro" id="IPR013656">
    <property type="entry name" value="PAS_4"/>
</dbReference>
<evidence type="ECO:0000259" key="17">
    <source>
        <dbReference type="PROSITE" id="PS50110"/>
    </source>
</evidence>
<keyword evidence="9" id="KW-0677">Repeat</keyword>
<sequence length="664" mass="72162">MASRLDPRSASQGRLAGAAGAMAACARASMAERIRSHDWSASPLGGMGSWPPHLRASVDLMAAHGFPMILLWGPDLLQIYNDGYAEVMADKHPAGLGQPTAECWPEVWHINEPLYAKVWQGQTLTFSDKCYPLQRHGRLQDVWFTITYSPVRDCDGAIEGVLVTMFDTSAEHVARVARERTERELRRTNASLQANEERFRQFAAASSDALWIRSADTLETELLSSAFDGVYGLSSGQASGALRCWAARVVPDDRQAAIDSVASVRDGTPRVHEFRVQREDDSQFRWVRDTVFPLFDQDGRVSRIAGIARDVTDERRWAEHQSVLVAELQHRVRNIMATIGSITLRTRESATSVEDYAQRLSGRVMSLARTQALLTRAGNVGIDLRGLLNDELSSTAYGEGRFLLDGPAVMVPPKAAEVMSLAIHELATNALRHGALRDPDGRLDVSWKLREDAQMQRWVDLRWVETHATRPGWQPPARRGFGTSLVEDRIPYELEGEGHLQVAADGTEACISFPLRHRDSILQTDAPQGTAIGGGSVDLGDAGLLAGHRVLVVEDDFYLAHDTATALRSAGALVQGPCSTVQAALQQLDGGAVDAAIIDINLGNGARTGIIVALQRAGLPFVVVTGYDEGAVPVDGGRFVRLQKPATPAGIARALAQLVQTGTG</sequence>
<feature type="modified residue" description="4-aspartylphosphate" evidence="16">
    <location>
        <position position="599"/>
    </location>
</feature>
<comment type="caution">
    <text evidence="19">The sequence shown here is derived from an EMBL/GenBank/DDBJ whole genome shotgun (WGS) entry which is preliminary data.</text>
</comment>
<evidence type="ECO:0000313" key="19">
    <source>
        <dbReference type="EMBL" id="KRG75383.1"/>
    </source>
</evidence>
<keyword evidence="7" id="KW-0288">FMN</keyword>
<dbReference type="SUPFAM" id="SSF55785">
    <property type="entry name" value="PYP-like sensor domain (PAS domain)"/>
    <property type="match status" value="1"/>
</dbReference>
<evidence type="ECO:0000256" key="2">
    <source>
        <dbReference type="ARBA" id="ARBA00012438"/>
    </source>
</evidence>
<dbReference type="CDD" id="cd00130">
    <property type="entry name" value="PAS"/>
    <property type="match status" value="1"/>
</dbReference>
<dbReference type="GO" id="GO:0005524">
    <property type="term" value="F:ATP binding"/>
    <property type="evidence" value="ECO:0007669"/>
    <property type="project" value="UniProtKB-KW"/>
</dbReference>
<evidence type="ECO:0000256" key="6">
    <source>
        <dbReference type="ARBA" id="ARBA00022630"/>
    </source>
</evidence>
<dbReference type="GO" id="GO:0000160">
    <property type="term" value="P:phosphorelay signal transduction system"/>
    <property type="evidence" value="ECO:0007669"/>
    <property type="project" value="InterPro"/>
</dbReference>
<protein>
    <recommendedName>
        <fullName evidence="2">histidine kinase</fullName>
        <ecNumber evidence="2">2.7.13.3</ecNumber>
    </recommendedName>
</protein>
<dbReference type="InterPro" id="IPR013655">
    <property type="entry name" value="PAS_fold_3"/>
</dbReference>
<feature type="domain" description="Response regulatory" evidence="17">
    <location>
        <begin position="549"/>
        <end position="659"/>
    </location>
</feature>
<evidence type="ECO:0000256" key="13">
    <source>
        <dbReference type="ARBA" id="ARBA00022991"/>
    </source>
</evidence>
<dbReference type="InterPro" id="IPR035965">
    <property type="entry name" value="PAS-like_dom_sf"/>
</dbReference>
<dbReference type="InterPro" id="IPR011006">
    <property type="entry name" value="CheY-like_superfamily"/>
</dbReference>
<dbReference type="GO" id="GO:0009881">
    <property type="term" value="F:photoreceptor activity"/>
    <property type="evidence" value="ECO:0007669"/>
    <property type="project" value="UniProtKB-KW"/>
</dbReference>
<dbReference type="Gene3D" id="3.40.50.2300">
    <property type="match status" value="1"/>
</dbReference>
<dbReference type="PROSITE" id="PS51257">
    <property type="entry name" value="PROKAR_LIPOPROTEIN"/>
    <property type="match status" value="1"/>
</dbReference>
<organism evidence="19 20">
    <name type="scientific">Stenotrophomonas chelatiphaga</name>
    <dbReference type="NCBI Taxonomy" id="517011"/>
    <lineage>
        <taxon>Bacteria</taxon>
        <taxon>Pseudomonadati</taxon>
        <taxon>Pseudomonadota</taxon>
        <taxon>Gammaproteobacteria</taxon>
        <taxon>Lysobacterales</taxon>
        <taxon>Lysobacteraceae</taxon>
        <taxon>Stenotrophomonas</taxon>
    </lineage>
</organism>
<dbReference type="Gene3D" id="3.30.565.10">
    <property type="entry name" value="Histidine kinase-like ATPase, C-terminal domain"/>
    <property type="match status" value="1"/>
</dbReference>
<keyword evidence="5" id="KW-0716">Sensory transduction</keyword>
<evidence type="ECO:0000256" key="12">
    <source>
        <dbReference type="ARBA" id="ARBA00022840"/>
    </source>
</evidence>
<evidence type="ECO:0000256" key="9">
    <source>
        <dbReference type="ARBA" id="ARBA00022737"/>
    </source>
</evidence>
<evidence type="ECO:0000256" key="8">
    <source>
        <dbReference type="ARBA" id="ARBA00022679"/>
    </source>
</evidence>
<evidence type="ECO:0000256" key="5">
    <source>
        <dbReference type="ARBA" id="ARBA00022606"/>
    </source>
</evidence>
<reference evidence="19 20" key="1">
    <citation type="submission" date="2015-05" db="EMBL/GenBank/DDBJ databases">
        <title>Genome sequencing and analysis of members of genus Stenotrophomonas.</title>
        <authorList>
            <person name="Patil P.P."/>
            <person name="Midha S."/>
            <person name="Patil P.B."/>
        </authorList>
    </citation>
    <scope>NUCLEOTIDE SEQUENCE [LARGE SCALE GENOMIC DNA]</scope>
    <source>
        <strain evidence="19 20">DSM 21508</strain>
    </source>
</reference>
<evidence type="ECO:0000256" key="7">
    <source>
        <dbReference type="ARBA" id="ARBA00022643"/>
    </source>
</evidence>
<dbReference type="PANTHER" id="PTHR41523">
    <property type="entry name" value="TWO-COMPONENT SYSTEM SENSOR PROTEIN"/>
    <property type="match status" value="1"/>
</dbReference>
<dbReference type="InterPro" id="IPR011102">
    <property type="entry name" value="Sig_transdc_His_kinase_HWE"/>
</dbReference>
<dbReference type="Gene3D" id="3.30.450.20">
    <property type="entry name" value="PAS domain"/>
    <property type="match status" value="2"/>
</dbReference>
<dbReference type="SMART" id="SM00086">
    <property type="entry name" value="PAC"/>
    <property type="match status" value="2"/>
</dbReference>
<evidence type="ECO:0000256" key="4">
    <source>
        <dbReference type="ARBA" id="ARBA00022553"/>
    </source>
</evidence>
<dbReference type="InterPro" id="IPR000014">
    <property type="entry name" value="PAS"/>
</dbReference>
<dbReference type="Pfam" id="PF07536">
    <property type="entry name" value="HWE_HK"/>
    <property type="match status" value="1"/>
</dbReference>
<dbReference type="PATRIC" id="fig|517011.3.peg.576"/>
<dbReference type="RefSeq" id="WP_083491950.1">
    <property type="nucleotide sequence ID" value="NZ_LDJK01000014.1"/>
</dbReference>
<keyword evidence="4 16" id="KW-0597">Phosphoprotein</keyword>
<keyword evidence="10" id="KW-0547">Nucleotide-binding</keyword>